<keyword evidence="3" id="KW-1185">Reference proteome</keyword>
<accession>A0AA39XNT7</accession>
<dbReference type="Pfam" id="PF12296">
    <property type="entry name" value="HsbA"/>
    <property type="match status" value="1"/>
</dbReference>
<evidence type="ECO:0000256" key="1">
    <source>
        <dbReference type="SAM" id="SignalP"/>
    </source>
</evidence>
<dbReference type="Gene3D" id="1.20.1280.140">
    <property type="match status" value="1"/>
</dbReference>
<dbReference type="PANTHER" id="PTHR38123">
    <property type="entry name" value="CELL WALL SERINE-THREONINE-RICH GALACTOMANNOPROTEIN MP1 (AFU_ORTHOLOGUE AFUA_4G03240)"/>
    <property type="match status" value="1"/>
</dbReference>
<dbReference type="Proteomes" id="UP001174934">
    <property type="component" value="Unassembled WGS sequence"/>
</dbReference>
<dbReference type="InterPro" id="IPR021054">
    <property type="entry name" value="Cell_wall_mannoprotein_1"/>
</dbReference>
<comment type="caution">
    <text evidence="2">The sequence shown here is derived from an EMBL/GenBank/DDBJ whole genome shotgun (WGS) entry which is preliminary data.</text>
</comment>
<gene>
    <name evidence="2" type="ORF">B0T17DRAFT_613651</name>
</gene>
<dbReference type="AlphaFoldDB" id="A0AA39XNT7"/>
<dbReference type="GO" id="GO:0005576">
    <property type="term" value="C:extracellular region"/>
    <property type="evidence" value="ECO:0007669"/>
    <property type="project" value="TreeGrafter"/>
</dbReference>
<feature type="chain" id="PRO_5041341457" evidence="1">
    <location>
        <begin position="23"/>
        <end position="175"/>
    </location>
</feature>
<keyword evidence="1" id="KW-0732">Signal</keyword>
<sequence>MKLTTLLTPLSLLALQASTVLADGASIVNALDTVNNSTLKLNSLVSSWNGKLLGTLPIVAESTALLAHIMKGTKTAKDSAALAALDALGVAGSTITLSASVNTTLTTIIAAKRKFDKRSLSPVILLNLELEKSATEDFSAAIIAKLPADLQGLAQNLVAPIDASFEQGIDKYKLL</sequence>
<evidence type="ECO:0000313" key="2">
    <source>
        <dbReference type="EMBL" id="KAK0637001.1"/>
    </source>
</evidence>
<reference evidence="2" key="1">
    <citation type="submission" date="2023-06" db="EMBL/GenBank/DDBJ databases">
        <title>Genome-scale phylogeny and comparative genomics of the fungal order Sordariales.</title>
        <authorList>
            <consortium name="Lawrence Berkeley National Laboratory"/>
            <person name="Hensen N."/>
            <person name="Bonometti L."/>
            <person name="Westerberg I."/>
            <person name="Brannstrom I.O."/>
            <person name="Guillou S."/>
            <person name="Cros-Aarteil S."/>
            <person name="Calhoun S."/>
            <person name="Haridas S."/>
            <person name="Kuo A."/>
            <person name="Mondo S."/>
            <person name="Pangilinan J."/>
            <person name="Riley R."/>
            <person name="LaButti K."/>
            <person name="Andreopoulos B."/>
            <person name="Lipzen A."/>
            <person name="Chen C."/>
            <person name="Yanf M."/>
            <person name="Daum C."/>
            <person name="Ng V."/>
            <person name="Clum A."/>
            <person name="Steindorff A."/>
            <person name="Ohm R."/>
            <person name="Martin F."/>
            <person name="Silar P."/>
            <person name="Natvig D."/>
            <person name="Lalanne C."/>
            <person name="Gautier V."/>
            <person name="Ament-velasquez S.L."/>
            <person name="Kruys A."/>
            <person name="Hutchinson M.I."/>
            <person name="Powell A.J."/>
            <person name="Barry K."/>
            <person name="Miller A.N."/>
            <person name="Grigoriev I.V."/>
            <person name="Debuchy R."/>
            <person name="Gladieux P."/>
            <person name="Thoren M.H."/>
            <person name="Johannesson H."/>
        </authorList>
    </citation>
    <scope>NUCLEOTIDE SEQUENCE</scope>
    <source>
        <strain evidence="2">SMH3391-2</strain>
    </source>
</reference>
<name>A0AA39XNT7_9PEZI</name>
<proteinExistence type="predicted"/>
<organism evidence="2 3">
    <name type="scientific">Bombardia bombarda</name>
    <dbReference type="NCBI Taxonomy" id="252184"/>
    <lineage>
        <taxon>Eukaryota</taxon>
        <taxon>Fungi</taxon>
        <taxon>Dikarya</taxon>
        <taxon>Ascomycota</taxon>
        <taxon>Pezizomycotina</taxon>
        <taxon>Sordariomycetes</taxon>
        <taxon>Sordariomycetidae</taxon>
        <taxon>Sordariales</taxon>
        <taxon>Lasiosphaeriaceae</taxon>
        <taxon>Bombardia</taxon>
    </lineage>
</organism>
<protein>
    <submittedName>
        <fullName evidence="2">Hydrophobic surface binding protein A-domain-containing protein</fullName>
    </submittedName>
</protein>
<feature type="signal peptide" evidence="1">
    <location>
        <begin position="1"/>
        <end position="22"/>
    </location>
</feature>
<evidence type="ECO:0000313" key="3">
    <source>
        <dbReference type="Proteomes" id="UP001174934"/>
    </source>
</evidence>
<dbReference type="PANTHER" id="PTHR38123:SF1">
    <property type="entry name" value="HYDROPHOBIC SURFACE BINDING PROTEIN"/>
    <property type="match status" value="1"/>
</dbReference>
<dbReference type="EMBL" id="JAULSR010000001">
    <property type="protein sequence ID" value="KAK0637001.1"/>
    <property type="molecule type" value="Genomic_DNA"/>
</dbReference>